<dbReference type="RefSeq" id="WP_022937181.1">
    <property type="nucleotide sequence ID" value="NZ_CABKRQ010000002.1"/>
</dbReference>
<dbReference type="GeneID" id="94440362"/>
<protein>
    <submittedName>
        <fullName evidence="2">ECF transporter S component (Folate family)</fullName>
    </submittedName>
</protein>
<feature type="transmembrane region" description="Helical" evidence="1">
    <location>
        <begin position="104"/>
        <end position="124"/>
    </location>
</feature>
<feature type="transmembrane region" description="Helical" evidence="1">
    <location>
        <begin position="36"/>
        <end position="59"/>
    </location>
</feature>
<reference evidence="2 3" key="1">
    <citation type="submission" date="2018-05" db="EMBL/GenBank/DDBJ databases">
        <title>Genomic Encyclopedia of Type Strains, Phase IV (KMG-IV): sequencing the most valuable type-strain genomes for metagenomic binning, comparative biology and taxonomic classification.</title>
        <authorList>
            <person name="Goeker M."/>
        </authorList>
    </citation>
    <scope>NUCLEOTIDE SEQUENCE [LARGE SCALE GENOMIC DNA]</scope>
    <source>
        <strain evidence="2 3">JC118</strain>
    </source>
</reference>
<dbReference type="InterPro" id="IPR030949">
    <property type="entry name" value="ECF_S_folate_fam"/>
</dbReference>
<keyword evidence="1" id="KW-1133">Transmembrane helix</keyword>
<keyword evidence="1" id="KW-0812">Transmembrane</keyword>
<dbReference type="OrthoDB" id="4624at2"/>
<comment type="caution">
    <text evidence="2">The sequence shown here is derived from an EMBL/GenBank/DDBJ whole genome shotgun (WGS) entry which is preliminary data.</text>
</comment>
<evidence type="ECO:0000313" key="3">
    <source>
        <dbReference type="Proteomes" id="UP000247612"/>
    </source>
</evidence>
<feature type="transmembrane region" description="Helical" evidence="1">
    <location>
        <begin position="136"/>
        <end position="157"/>
    </location>
</feature>
<dbReference type="Gene3D" id="1.10.1760.20">
    <property type="match status" value="2"/>
</dbReference>
<dbReference type="STRING" id="1034346.GCA_000313565_00868"/>
<feature type="transmembrane region" description="Helical" evidence="1">
    <location>
        <begin position="71"/>
        <end position="92"/>
    </location>
</feature>
<evidence type="ECO:0000313" key="2">
    <source>
        <dbReference type="EMBL" id="PXX74097.1"/>
    </source>
</evidence>
<name>A0A318L1U1_9FIRM</name>
<dbReference type="NCBIfam" id="TIGR04518">
    <property type="entry name" value="ECF_S_folT_fam"/>
    <property type="match status" value="2"/>
</dbReference>
<feature type="transmembrane region" description="Helical" evidence="1">
    <location>
        <begin position="177"/>
        <end position="197"/>
    </location>
</feature>
<dbReference type="Proteomes" id="UP000247612">
    <property type="component" value="Unassembled WGS sequence"/>
</dbReference>
<proteinExistence type="predicted"/>
<sequence>MDMNAIIAQVVAGILIILLGIFIYRHFPLRADGKTMILGALFIILSLIVSMFTVRIPLFGIDSLRIGFTQVMLVVGGSLIAPGWAFIMGIVYDLLGLLVNPTSFPFLGFTLGNILVCVIPSLWYHSSKTKKLTDHNMMMAVDISLVILCILSILFIVVNDEVNINSSAVPFELWMKFTAGFICIAVSSILILVLHFIKNKMPQANLHELTNWMMVVLLIEVCIQFGCTPIWLQVMYGIPWAASLFVRIVKACVMIPLNVLIGYNILKVVRRIKA</sequence>
<evidence type="ECO:0000256" key="1">
    <source>
        <dbReference type="SAM" id="Phobius"/>
    </source>
</evidence>
<dbReference type="EMBL" id="QJKH01000026">
    <property type="protein sequence ID" value="PXX74097.1"/>
    <property type="molecule type" value="Genomic_DNA"/>
</dbReference>
<keyword evidence="3" id="KW-1185">Reference proteome</keyword>
<accession>A0A318L1U1</accession>
<feature type="transmembrane region" description="Helical" evidence="1">
    <location>
        <begin position="209"/>
        <end position="232"/>
    </location>
</feature>
<dbReference type="AlphaFoldDB" id="A0A318L1U1"/>
<feature type="transmembrane region" description="Helical" evidence="1">
    <location>
        <begin position="244"/>
        <end position="266"/>
    </location>
</feature>
<organism evidence="2 3">
    <name type="scientific">Dielma fastidiosa</name>
    <dbReference type="NCBI Taxonomy" id="1034346"/>
    <lineage>
        <taxon>Bacteria</taxon>
        <taxon>Bacillati</taxon>
        <taxon>Bacillota</taxon>
        <taxon>Erysipelotrichia</taxon>
        <taxon>Erysipelotrichales</taxon>
        <taxon>Erysipelotrichaceae</taxon>
        <taxon>Dielma</taxon>
    </lineage>
</organism>
<gene>
    <name evidence="2" type="ORF">DES51_12616</name>
</gene>
<keyword evidence="1" id="KW-0472">Membrane</keyword>
<feature type="transmembrane region" description="Helical" evidence="1">
    <location>
        <begin position="5"/>
        <end position="24"/>
    </location>
</feature>